<evidence type="ECO:0000313" key="1">
    <source>
        <dbReference type="EMBL" id="KAH7997914.1"/>
    </source>
</evidence>
<gene>
    <name evidence="1" type="ORF">K3G42_010528</name>
</gene>
<comment type="caution">
    <text evidence="1">The sequence shown here is derived from an EMBL/GenBank/DDBJ whole genome shotgun (WGS) entry which is preliminary data.</text>
</comment>
<reference evidence="1" key="1">
    <citation type="submission" date="2021-08" db="EMBL/GenBank/DDBJ databases">
        <title>The first chromosome-level gecko genome reveals the dynamic sex chromosomes of Neotropical dwarf geckos (Sphaerodactylidae: Sphaerodactylus).</title>
        <authorList>
            <person name="Pinto B.J."/>
            <person name="Keating S.E."/>
            <person name="Gamble T."/>
        </authorList>
    </citation>
    <scope>NUCLEOTIDE SEQUENCE</scope>
    <source>
        <strain evidence="1">TG3544</strain>
    </source>
</reference>
<evidence type="ECO:0000313" key="2">
    <source>
        <dbReference type="Proteomes" id="UP000827872"/>
    </source>
</evidence>
<protein>
    <submittedName>
        <fullName evidence="1">Uncharacterized protein</fullName>
    </submittedName>
</protein>
<dbReference type="EMBL" id="CM037625">
    <property type="protein sequence ID" value="KAH7997914.1"/>
    <property type="molecule type" value="Genomic_DNA"/>
</dbReference>
<proteinExistence type="predicted"/>
<organism evidence="1 2">
    <name type="scientific">Sphaerodactylus townsendi</name>
    <dbReference type="NCBI Taxonomy" id="933632"/>
    <lineage>
        <taxon>Eukaryota</taxon>
        <taxon>Metazoa</taxon>
        <taxon>Chordata</taxon>
        <taxon>Craniata</taxon>
        <taxon>Vertebrata</taxon>
        <taxon>Euteleostomi</taxon>
        <taxon>Lepidosauria</taxon>
        <taxon>Squamata</taxon>
        <taxon>Bifurcata</taxon>
        <taxon>Gekkota</taxon>
        <taxon>Sphaerodactylidae</taxon>
        <taxon>Sphaerodactylus</taxon>
    </lineage>
</organism>
<sequence>MGPFLQMNNGHFTHDFAGAGGEWVQPPNPLPNARIVYFMLCFSLPGRGCTSKRIPRHSPLKQLMGHPRVRGPRQSANHLGKETERAKKAPGAKCTAGESLGGFCISGALGIKSERKNFSAVLHLMLL</sequence>
<dbReference type="Proteomes" id="UP000827872">
    <property type="component" value="Linkage Group LG12"/>
</dbReference>
<name>A0ACB8EYM6_9SAUR</name>
<accession>A0ACB8EYM6</accession>
<keyword evidence="2" id="KW-1185">Reference proteome</keyword>